<dbReference type="Proteomes" id="UP001239445">
    <property type="component" value="Unassembled WGS sequence"/>
</dbReference>
<evidence type="ECO:0000313" key="2">
    <source>
        <dbReference type="EMBL" id="KAK1758070.1"/>
    </source>
</evidence>
<feature type="chain" id="PRO_5042552276" evidence="1">
    <location>
        <begin position="18"/>
        <end position="70"/>
    </location>
</feature>
<protein>
    <submittedName>
        <fullName evidence="2">Uncharacterized protein</fullName>
    </submittedName>
</protein>
<comment type="caution">
    <text evidence="2">The sequence shown here is derived from an EMBL/GenBank/DDBJ whole genome shotgun (WGS) entry which is preliminary data.</text>
</comment>
<proteinExistence type="predicted"/>
<keyword evidence="3" id="KW-1185">Reference proteome</keyword>
<reference evidence="2" key="1">
    <citation type="submission" date="2023-06" db="EMBL/GenBank/DDBJ databases">
        <title>Genome-scale phylogeny and comparative genomics of the fungal order Sordariales.</title>
        <authorList>
            <consortium name="Lawrence Berkeley National Laboratory"/>
            <person name="Hensen N."/>
            <person name="Bonometti L."/>
            <person name="Westerberg I."/>
            <person name="Brannstrom I.O."/>
            <person name="Guillou S."/>
            <person name="Cros-Aarteil S."/>
            <person name="Calhoun S."/>
            <person name="Haridas S."/>
            <person name="Kuo A."/>
            <person name="Mondo S."/>
            <person name="Pangilinan J."/>
            <person name="Riley R."/>
            <person name="Labutti K."/>
            <person name="Andreopoulos B."/>
            <person name="Lipzen A."/>
            <person name="Chen C."/>
            <person name="Yanf M."/>
            <person name="Daum C."/>
            <person name="Ng V."/>
            <person name="Clum A."/>
            <person name="Steindorff A."/>
            <person name="Ohm R."/>
            <person name="Martin F."/>
            <person name="Silar P."/>
            <person name="Natvig D."/>
            <person name="Lalanne C."/>
            <person name="Gautier V."/>
            <person name="Ament-Velasquez S.L."/>
            <person name="Kruys A."/>
            <person name="Hutchinson M.I."/>
            <person name="Powell A.J."/>
            <person name="Barry K."/>
            <person name="Miller A.N."/>
            <person name="Grigoriev I.V."/>
            <person name="Debuchy R."/>
            <person name="Gladieux P."/>
            <person name="Thoren M.H."/>
            <person name="Johannesson H."/>
        </authorList>
    </citation>
    <scope>NUCLEOTIDE SEQUENCE</scope>
    <source>
        <strain evidence="2">PSN4</strain>
    </source>
</reference>
<gene>
    <name evidence="2" type="ORF">QBC47DRAFT_398975</name>
</gene>
<evidence type="ECO:0000313" key="3">
    <source>
        <dbReference type="Proteomes" id="UP001239445"/>
    </source>
</evidence>
<organism evidence="2 3">
    <name type="scientific">Echria macrotheca</name>
    <dbReference type="NCBI Taxonomy" id="438768"/>
    <lineage>
        <taxon>Eukaryota</taxon>
        <taxon>Fungi</taxon>
        <taxon>Dikarya</taxon>
        <taxon>Ascomycota</taxon>
        <taxon>Pezizomycotina</taxon>
        <taxon>Sordariomycetes</taxon>
        <taxon>Sordariomycetidae</taxon>
        <taxon>Sordariales</taxon>
        <taxon>Schizotheciaceae</taxon>
        <taxon>Echria</taxon>
    </lineage>
</organism>
<name>A0AAJ0FEE1_9PEZI</name>
<accession>A0AAJ0FEE1</accession>
<dbReference type="AlphaFoldDB" id="A0AAJ0FEE1"/>
<sequence length="70" mass="7438">MDLPLLALVTISTLAMASMNSTCSGPEATEEWAKHGICMDKDDCYTRGGAYKDGACPGDDGSAFLLYLDE</sequence>
<evidence type="ECO:0000256" key="1">
    <source>
        <dbReference type="SAM" id="SignalP"/>
    </source>
</evidence>
<dbReference type="EMBL" id="MU839829">
    <property type="protein sequence ID" value="KAK1758070.1"/>
    <property type="molecule type" value="Genomic_DNA"/>
</dbReference>
<keyword evidence="1" id="KW-0732">Signal</keyword>
<feature type="signal peptide" evidence="1">
    <location>
        <begin position="1"/>
        <end position="17"/>
    </location>
</feature>